<evidence type="ECO:0000256" key="1">
    <source>
        <dbReference type="SAM" id="Phobius"/>
    </source>
</evidence>
<evidence type="ECO:0000313" key="2">
    <source>
        <dbReference type="EMBL" id="KFM60638.1"/>
    </source>
</evidence>
<feature type="non-terminal residue" evidence="2">
    <location>
        <position position="71"/>
    </location>
</feature>
<dbReference type="EMBL" id="KK113639">
    <property type="protein sequence ID" value="KFM60638.1"/>
    <property type="molecule type" value="Genomic_DNA"/>
</dbReference>
<keyword evidence="1" id="KW-0812">Transmembrane</keyword>
<organism evidence="2 3">
    <name type="scientific">Stegodyphus mimosarum</name>
    <name type="common">African social velvet spider</name>
    <dbReference type="NCBI Taxonomy" id="407821"/>
    <lineage>
        <taxon>Eukaryota</taxon>
        <taxon>Metazoa</taxon>
        <taxon>Ecdysozoa</taxon>
        <taxon>Arthropoda</taxon>
        <taxon>Chelicerata</taxon>
        <taxon>Arachnida</taxon>
        <taxon>Araneae</taxon>
        <taxon>Araneomorphae</taxon>
        <taxon>Entelegynae</taxon>
        <taxon>Eresoidea</taxon>
        <taxon>Eresidae</taxon>
        <taxon>Stegodyphus</taxon>
    </lineage>
</organism>
<accession>A0A087T699</accession>
<sequence length="71" mass="8208">MKSSQIRNLLLERLISMVLLLFAVFLFLYYYFSPATFVNSLACLKKTSSILMNVHPIFQETEGNTPLDDFL</sequence>
<name>A0A087T699_STEMI</name>
<protein>
    <submittedName>
        <fullName evidence="2">Uncharacterized protein</fullName>
    </submittedName>
</protein>
<gene>
    <name evidence="2" type="ORF">X975_26332</name>
</gene>
<evidence type="ECO:0000313" key="3">
    <source>
        <dbReference type="Proteomes" id="UP000054359"/>
    </source>
</evidence>
<dbReference type="Proteomes" id="UP000054359">
    <property type="component" value="Unassembled WGS sequence"/>
</dbReference>
<dbReference type="AlphaFoldDB" id="A0A087T699"/>
<keyword evidence="1" id="KW-1133">Transmembrane helix</keyword>
<feature type="transmembrane region" description="Helical" evidence="1">
    <location>
        <begin position="12"/>
        <end position="32"/>
    </location>
</feature>
<proteinExistence type="predicted"/>
<keyword evidence="3" id="KW-1185">Reference proteome</keyword>
<reference evidence="2 3" key="1">
    <citation type="submission" date="2013-11" db="EMBL/GenBank/DDBJ databases">
        <title>Genome sequencing of Stegodyphus mimosarum.</title>
        <authorList>
            <person name="Bechsgaard J."/>
        </authorList>
    </citation>
    <scope>NUCLEOTIDE SEQUENCE [LARGE SCALE GENOMIC DNA]</scope>
</reference>
<keyword evidence="1" id="KW-0472">Membrane</keyword>